<dbReference type="SFLD" id="SFLDG01067">
    <property type="entry name" value="SPASM/twitch_domain_containing"/>
    <property type="match status" value="1"/>
</dbReference>
<dbReference type="AlphaFoldDB" id="A0A831YDL4"/>
<dbReference type="InterPro" id="IPR013785">
    <property type="entry name" value="Aldolase_TIM"/>
</dbReference>
<dbReference type="Gene3D" id="3.20.20.70">
    <property type="entry name" value="Aldolase class I"/>
    <property type="match status" value="1"/>
</dbReference>
<keyword evidence="4" id="KW-0479">Metal-binding</keyword>
<dbReference type="GO" id="GO:0046872">
    <property type="term" value="F:metal ion binding"/>
    <property type="evidence" value="ECO:0007669"/>
    <property type="project" value="UniProtKB-KW"/>
</dbReference>
<sequence>MYKYIFGPVLSRRFGLSLGIDLSPEKKSCNFDCLYCELEKAKPTDQIEKEPNPDDIVEEVKDYLSKNKNPDVITVTANGEPTLYSKLGELIDKLNQVKGTSKTLILSNASTINDVKVRQALKKFDIVKLSLDAADQKTFEKVDRPLKGIKIEDIINGMISFRKEYQGTLVLEVLVVKHVNDKKEVIEKIVEAAKKINPDRIDISTIDRPPAYRVFPVDNQTLYEIASMFEGLNVNVATRKEGGDVKKVHLDKDDIIRTFKNRAFTFKDIETLFDQETKEEINHLLSEGKLKTIKVANLEFIKSI</sequence>
<dbReference type="Pfam" id="PF04055">
    <property type="entry name" value="Radical_SAM"/>
    <property type="match status" value="1"/>
</dbReference>
<comment type="caution">
    <text evidence="8">The sequence shown here is derived from an EMBL/GenBank/DDBJ whole genome shotgun (WGS) entry which is preliminary data.</text>
</comment>
<dbReference type="SMART" id="SM00729">
    <property type="entry name" value="Elp3"/>
    <property type="match status" value="1"/>
</dbReference>
<comment type="cofactor">
    <cofactor evidence="1">
        <name>[4Fe-4S] cluster</name>
        <dbReference type="ChEBI" id="CHEBI:49883"/>
    </cofactor>
</comment>
<keyword evidence="2" id="KW-0004">4Fe-4S</keyword>
<name>A0A831YDL4_9AQUI</name>
<keyword evidence="3" id="KW-0949">S-adenosyl-L-methionine</keyword>
<dbReference type="PANTHER" id="PTHR43787:SF11">
    <property type="entry name" value="UPF0026 PROTEIN SLR1464"/>
    <property type="match status" value="1"/>
</dbReference>
<keyword evidence="6" id="KW-0411">Iron-sulfur</keyword>
<dbReference type="SFLD" id="SFLDG01083">
    <property type="entry name" value="Uncharacterised_Radical_SAM_Su"/>
    <property type="match status" value="1"/>
</dbReference>
<evidence type="ECO:0000256" key="1">
    <source>
        <dbReference type="ARBA" id="ARBA00001966"/>
    </source>
</evidence>
<dbReference type="Proteomes" id="UP000885621">
    <property type="component" value="Unassembled WGS sequence"/>
</dbReference>
<dbReference type="InterPro" id="IPR007197">
    <property type="entry name" value="rSAM"/>
</dbReference>
<dbReference type="EMBL" id="DSFC01000050">
    <property type="protein sequence ID" value="HEV08941.1"/>
    <property type="molecule type" value="Genomic_DNA"/>
</dbReference>
<dbReference type="SUPFAM" id="SSF102114">
    <property type="entry name" value="Radical SAM enzymes"/>
    <property type="match status" value="1"/>
</dbReference>
<dbReference type="PROSITE" id="PS51918">
    <property type="entry name" value="RADICAL_SAM"/>
    <property type="match status" value="1"/>
</dbReference>
<dbReference type="InterPro" id="IPR040084">
    <property type="entry name" value="GTPase_Obg"/>
</dbReference>
<dbReference type="InterPro" id="IPR006638">
    <property type="entry name" value="Elp3/MiaA/NifB-like_rSAM"/>
</dbReference>
<evidence type="ECO:0000259" key="7">
    <source>
        <dbReference type="PROSITE" id="PS51918"/>
    </source>
</evidence>
<feature type="domain" description="Radical SAM core" evidence="7">
    <location>
        <begin position="12"/>
        <end position="244"/>
    </location>
</feature>
<organism evidence="8">
    <name type="scientific">Sulfurihydrogenibium azorense</name>
    <dbReference type="NCBI Taxonomy" id="309806"/>
    <lineage>
        <taxon>Bacteria</taxon>
        <taxon>Pseudomonadati</taxon>
        <taxon>Aquificota</taxon>
        <taxon>Aquificia</taxon>
        <taxon>Aquificales</taxon>
        <taxon>Hydrogenothermaceae</taxon>
        <taxon>Sulfurihydrogenibium</taxon>
    </lineage>
</organism>
<evidence type="ECO:0000256" key="6">
    <source>
        <dbReference type="ARBA" id="ARBA00023014"/>
    </source>
</evidence>
<evidence type="ECO:0000313" key="8">
    <source>
        <dbReference type="EMBL" id="HEV08941.1"/>
    </source>
</evidence>
<dbReference type="GO" id="GO:0051539">
    <property type="term" value="F:4 iron, 4 sulfur cluster binding"/>
    <property type="evidence" value="ECO:0007669"/>
    <property type="project" value="UniProtKB-KW"/>
</dbReference>
<dbReference type="PANTHER" id="PTHR43787">
    <property type="entry name" value="FEMO COFACTOR BIOSYNTHESIS PROTEIN NIFB-RELATED"/>
    <property type="match status" value="1"/>
</dbReference>
<evidence type="ECO:0000256" key="4">
    <source>
        <dbReference type="ARBA" id="ARBA00022723"/>
    </source>
</evidence>
<evidence type="ECO:0000256" key="2">
    <source>
        <dbReference type="ARBA" id="ARBA00022485"/>
    </source>
</evidence>
<dbReference type="InterPro" id="IPR058240">
    <property type="entry name" value="rSAM_sf"/>
</dbReference>
<dbReference type="GO" id="GO:0003824">
    <property type="term" value="F:catalytic activity"/>
    <property type="evidence" value="ECO:0007669"/>
    <property type="project" value="InterPro"/>
</dbReference>
<reference evidence="8" key="1">
    <citation type="journal article" date="2020" name="mSystems">
        <title>Genome- and Community-Level Interaction Insights into Carbon Utilization and Element Cycling Functions of Hydrothermarchaeota in Hydrothermal Sediment.</title>
        <authorList>
            <person name="Zhou Z."/>
            <person name="Liu Y."/>
            <person name="Xu W."/>
            <person name="Pan J."/>
            <person name="Luo Z.H."/>
            <person name="Li M."/>
        </authorList>
    </citation>
    <scope>NUCLEOTIDE SEQUENCE [LARGE SCALE GENOMIC DNA]</scope>
    <source>
        <strain evidence="8">SpSt-1257</strain>
    </source>
</reference>
<keyword evidence="5" id="KW-0408">Iron</keyword>
<accession>A0A831YDL4</accession>
<dbReference type="CDD" id="cd01335">
    <property type="entry name" value="Radical_SAM"/>
    <property type="match status" value="1"/>
</dbReference>
<proteinExistence type="predicted"/>
<evidence type="ECO:0000256" key="3">
    <source>
        <dbReference type="ARBA" id="ARBA00022691"/>
    </source>
</evidence>
<gene>
    <name evidence="8" type="ORF">ENO34_00915</name>
</gene>
<dbReference type="SFLD" id="SFLDS00029">
    <property type="entry name" value="Radical_SAM"/>
    <property type="match status" value="1"/>
</dbReference>
<evidence type="ECO:0000256" key="5">
    <source>
        <dbReference type="ARBA" id="ARBA00023004"/>
    </source>
</evidence>
<protein>
    <submittedName>
        <fullName evidence="8">Radical SAM protein</fullName>
    </submittedName>
</protein>